<organism evidence="4 5">
    <name type="scientific">Mycena chlorophos</name>
    <name type="common">Agaric fungus</name>
    <name type="synonym">Agaricus chlorophos</name>
    <dbReference type="NCBI Taxonomy" id="658473"/>
    <lineage>
        <taxon>Eukaryota</taxon>
        <taxon>Fungi</taxon>
        <taxon>Dikarya</taxon>
        <taxon>Basidiomycota</taxon>
        <taxon>Agaricomycotina</taxon>
        <taxon>Agaricomycetes</taxon>
        <taxon>Agaricomycetidae</taxon>
        <taxon>Agaricales</taxon>
        <taxon>Marasmiineae</taxon>
        <taxon>Mycenaceae</taxon>
        <taxon>Mycena</taxon>
    </lineage>
</organism>
<evidence type="ECO:0000256" key="2">
    <source>
        <dbReference type="SAM" id="MobiDB-lite"/>
    </source>
</evidence>
<dbReference type="EMBL" id="DF845037">
    <property type="protein sequence ID" value="GAT48904.1"/>
    <property type="molecule type" value="Genomic_DNA"/>
</dbReference>
<gene>
    <name evidence="4" type="ORF">MCHLO_06272</name>
</gene>
<evidence type="ECO:0000256" key="1">
    <source>
        <dbReference type="ARBA" id="ARBA00023242"/>
    </source>
</evidence>
<sequence length="230" mass="26392">MDLKHVAFRQERDSPSPRWPDVHRRRAAGGFLDGSVAGEAYDYIDLVVGILHRPSFERALAANRHLADRPFGEVVLTVCAVASKYSDDPRVFLDQAPRDDERSAGWKWFAQVRPTSATFDQAQAFLQLQRIVAIRSLVPSPLAHSPARRLVLLFYLDARRVLVPCRCRVALPQSHRRGEPEWYQRPSLTPLDAELYKRVFWMLVFWEFKGRVGAITSFDAPPPTTLDYEY</sequence>
<feature type="region of interest" description="Disordered" evidence="2">
    <location>
        <begin position="1"/>
        <end position="21"/>
    </location>
</feature>
<protein>
    <recommendedName>
        <fullName evidence="3">Xylanolytic transcriptional activator regulatory domain-containing protein</fullName>
    </recommendedName>
</protein>
<proteinExistence type="predicted"/>
<evidence type="ECO:0000313" key="5">
    <source>
        <dbReference type="Proteomes" id="UP000815677"/>
    </source>
</evidence>
<keyword evidence="5" id="KW-1185">Reference proteome</keyword>
<dbReference type="Pfam" id="PF04082">
    <property type="entry name" value="Fungal_trans"/>
    <property type="match status" value="1"/>
</dbReference>
<reference evidence="4" key="1">
    <citation type="submission" date="2014-09" db="EMBL/GenBank/DDBJ databases">
        <title>Genome sequence of the luminous mushroom Mycena chlorophos for searching fungal bioluminescence genes.</title>
        <authorList>
            <person name="Tanaka Y."/>
            <person name="Kasuga D."/>
            <person name="Oba Y."/>
            <person name="Hase S."/>
            <person name="Sato K."/>
            <person name="Oba Y."/>
            <person name="Sakakibara Y."/>
        </authorList>
    </citation>
    <scope>NUCLEOTIDE SEQUENCE</scope>
</reference>
<dbReference type="InterPro" id="IPR007219">
    <property type="entry name" value="XnlR_reg_dom"/>
</dbReference>
<accession>A0ABQ0LCP3</accession>
<dbReference type="CDD" id="cd12148">
    <property type="entry name" value="fungal_TF_MHR"/>
    <property type="match status" value="1"/>
</dbReference>
<feature type="compositionally biased region" description="Basic and acidic residues" evidence="2">
    <location>
        <begin position="1"/>
        <end position="15"/>
    </location>
</feature>
<evidence type="ECO:0000259" key="3">
    <source>
        <dbReference type="Pfam" id="PF04082"/>
    </source>
</evidence>
<name>A0ABQ0LCP3_MYCCL</name>
<dbReference type="Proteomes" id="UP000815677">
    <property type="component" value="Unassembled WGS sequence"/>
</dbReference>
<feature type="domain" description="Xylanolytic transcriptional activator regulatory" evidence="3">
    <location>
        <begin position="49"/>
        <end position="207"/>
    </location>
</feature>
<evidence type="ECO:0000313" key="4">
    <source>
        <dbReference type="EMBL" id="GAT48904.1"/>
    </source>
</evidence>
<keyword evidence="1" id="KW-0539">Nucleus</keyword>